<dbReference type="KEGG" id="sphj:BSL82_07800"/>
<proteinExistence type="predicted"/>
<dbReference type="OrthoDB" id="9994107at2"/>
<feature type="chain" id="PRO_5012950460" description="Flagellar assembly protein T N-terminal domain-containing protein" evidence="1">
    <location>
        <begin position="20"/>
        <end position="366"/>
    </location>
</feature>
<evidence type="ECO:0000256" key="1">
    <source>
        <dbReference type="SAM" id="SignalP"/>
    </source>
</evidence>
<dbReference type="AlphaFoldDB" id="A0A1L3ZUB2"/>
<dbReference type="InterPro" id="IPR032370">
    <property type="entry name" value="FlgT_N"/>
</dbReference>
<sequence>MIRRAIVALSMLVASPAIAREQVVEATGVAPLSGDPAQARWRAIGDALRQAIAAGGMDMRAATLIDRNVIRSDAMWATAQARVTGYRLTDEWREAGLMKVSISATIAPIDAPSCGADPLPPVHLGEMRLDVDPALDPAAADPLVAQFRYALRRAFGADPSDATLGPAAVPLSVATRSWDRYSVLAYGNAPGSGVYVRPYVRLTGRAVSGPGLVKGRRMDALLGLELLDAARGTLLGRAERDGDWTLASRGWDYLPADYRPARRATSPDVRGMIGRLIEDARELVRCRPVAIRIAGRQGDDLLLGGGSDSGLKVGDLLRVGGPTVDASESLDWPMAQVVSLGDSTARARLFDPASRGNAGHVATRMR</sequence>
<gene>
    <name evidence="3" type="ORF">BSL82_07800</name>
</gene>
<keyword evidence="1" id="KW-0732">Signal</keyword>
<evidence type="ECO:0000259" key="2">
    <source>
        <dbReference type="Pfam" id="PF16548"/>
    </source>
</evidence>
<dbReference type="InterPro" id="IPR038180">
    <property type="entry name" value="FlgT_N_sf"/>
</dbReference>
<evidence type="ECO:0000313" key="3">
    <source>
        <dbReference type="EMBL" id="API59223.1"/>
    </source>
</evidence>
<dbReference type="Pfam" id="PF16548">
    <property type="entry name" value="FlgT_N"/>
    <property type="match status" value="1"/>
</dbReference>
<feature type="domain" description="Flagellar assembly protein T N-terminal" evidence="2">
    <location>
        <begin position="23"/>
        <end position="107"/>
    </location>
</feature>
<organism evidence="3 4">
    <name type="scientific">Tardibacter chloracetimidivorans</name>
    <dbReference type="NCBI Taxonomy" id="1921510"/>
    <lineage>
        <taxon>Bacteria</taxon>
        <taxon>Pseudomonadati</taxon>
        <taxon>Pseudomonadota</taxon>
        <taxon>Alphaproteobacteria</taxon>
        <taxon>Sphingomonadales</taxon>
        <taxon>Sphingomonadaceae</taxon>
        <taxon>Tardibacter</taxon>
    </lineage>
</organism>
<feature type="signal peptide" evidence="1">
    <location>
        <begin position="1"/>
        <end position="19"/>
    </location>
</feature>
<keyword evidence="4" id="KW-1185">Reference proteome</keyword>
<protein>
    <recommendedName>
        <fullName evidence="2">Flagellar assembly protein T N-terminal domain-containing protein</fullName>
    </recommendedName>
</protein>
<dbReference type="Proteomes" id="UP000182063">
    <property type="component" value="Chromosome"/>
</dbReference>
<accession>A0A1L3ZUB2</accession>
<evidence type="ECO:0000313" key="4">
    <source>
        <dbReference type="Proteomes" id="UP000182063"/>
    </source>
</evidence>
<dbReference type="RefSeq" id="WP_072596772.1">
    <property type="nucleotide sequence ID" value="NZ_CP018221.1"/>
</dbReference>
<reference evidence="4" key="1">
    <citation type="submission" date="2016-11" db="EMBL/GenBank/DDBJ databases">
        <title>Complete Genome Sequence of alachlor-degrading Sphingomonas sp. strain JJ-A5.</title>
        <authorList>
            <person name="Lee H."/>
            <person name="Ka J.-O."/>
        </authorList>
    </citation>
    <scope>NUCLEOTIDE SEQUENCE [LARGE SCALE GENOMIC DNA]</scope>
    <source>
        <strain evidence="4">JJ-A5</strain>
    </source>
</reference>
<dbReference type="EMBL" id="CP018221">
    <property type="protein sequence ID" value="API59223.1"/>
    <property type="molecule type" value="Genomic_DNA"/>
</dbReference>
<dbReference type="STRING" id="1921510.BSL82_07800"/>
<name>A0A1L3ZUB2_9SPHN</name>
<dbReference type="Gene3D" id="3.30.1660.40">
    <property type="entry name" value="FlgT, N-terminal domain"/>
    <property type="match status" value="1"/>
</dbReference>